<dbReference type="AlphaFoldDB" id="A0A4P6F253"/>
<keyword evidence="2" id="KW-1185">Reference proteome</keyword>
<accession>A0A4P6F253</accession>
<gene>
    <name evidence="1" type="ORF">ET471_03655</name>
</gene>
<sequence length="446" mass="48016">MKNYPNQAAEFSRVRSTLNTISSLNAQGLDVLDDGVLGYELARSRDYTFRGIDYTTASAQDIEARIVLEKAKPRGDQGARTNARELRRTLRDLGWLDSTGAVTSAGRALLACASQSQTERDLLAAGLMRVAVADAVTGRVSHPVRMMLHLLHAAPSHRRLGLELALENLDDSPSETSRVIGLYQQNATDAQIRAATGVTENQQKNNRKIFPTLAKYAGLVVEDAQHDFHLTPSGRAAIGLPSPSTSVTATPTPTTATALPSGGNVVVGGAQRQGRNLTVGRKRSVNQVGSHSVSRTVPAALTPDQQAEAQTRLGERTTVHQALVRQFAARIGDAAGEFWEDPASFDLVWAPTGVPERHIFEMKTIQSDADPQIIRAIGQLSYYAYFNVAKAFPGAPATKTVVVNDDLHQDLRDFLEHSGVGALRVHLDGTVEALNPLGQAMVALLP</sequence>
<evidence type="ECO:0000313" key="1">
    <source>
        <dbReference type="EMBL" id="QAY69245.1"/>
    </source>
</evidence>
<dbReference type="KEGG" id="xya:ET471_03655"/>
<dbReference type="OrthoDB" id="5140882at2"/>
<evidence type="ECO:0000313" key="2">
    <source>
        <dbReference type="Proteomes" id="UP000292118"/>
    </source>
</evidence>
<organism evidence="1 2">
    <name type="scientific">Xylanimonas protaetiae</name>
    <dbReference type="NCBI Taxonomy" id="2509457"/>
    <lineage>
        <taxon>Bacteria</taxon>
        <taxon>Bacillati</taxon>
        <taxon>Actinomycetota</taxon>
        <taxon>Actinomycetes</taxon>
        <taxon>Micrococcales</taxon>
        <taxon>Promicromonosporaceae</taxon>
        <taxon>Xylanimonas</taxon>
    </lineage>
</organism>
<protein>
    <submittedName>
        <fullName evidence="1">Uncharacterized protein</fullName>
    </submittedName>
</protein>
<name>A0A4P6F253_9MICO</name>
<dbReference type="Proteomes" id="UP000292118">
    <property type="component" value="Chromosome"/>
</dbReference>
<dbReference type="EMBL" id="CP035493">
    <property type="protein sequence ID" value="QAY69245.1"/>
    <property type="molecule type" value="Genomic_DNA"/>
</dbReference>
<reference evidence="1 2" key="1">
    <citation type="submission" date="2019-01" db="EMBL/GenBank/DDBJ databases">
        <title>Genome sequencing of strain FW10M-9.</title>
        <authorList>
            <person name="Heo J."/>
            <person name="Kim S.-J."/>
            <person name="Kim J.-S."/>
            <person name="Hong S.-B."/>
            <person name="Kwon S.-W."/>
        </authorList>
    </citation>
    <scope>NUCLEOTIDE SEQUENCE [LARGE SCALE GENOMIC DNA]</scope>
    <source>
        <strain evidence="1 2">FW10M-9</strain>
    </source>
</reference>
<proteinExistence type="predicted"/>
<dbReference type="RefSeq" id="WP_129186645.1">
    <property type="nucleotide sequence ID" value="NZ_CP035493.1"/>
</dbReference>